<reference evidence="1 2" key="1">
    <citation type="journal article" date="2018" name="Front. Microbiol.">
        <title>Genome-Wide Analysis of Corynespora cassiicola Leaf Fall Disease Putative Effectors.</title>
        <authorList>
            <person name="Lopez D."/>
            <person name="Ribeiro S."/>
            <person name="Label P."/>
            <person name="Fumanal B."/>
            <person name="Venisse J.S."/>
            <person name="Kohler A."/>
            <person name="de Oliveira R.R."/>
            <person name="Labutti K."/>
            <person name="Lipzen A."/>
            <person name="Lail K."/>
            <person name="Bauer D."/>
            <person name="Ohm R.A."/>
            <person name="Barry K.W."/>
            <person name="Spatafora J."/>
            <person name="Grigoriev I.V."/>
            <person name="Martin F.M."/>
            <person name="Pujade-Renaud V."/>
        </authorList>
    </citation>
    <scope>NUCLEOTIDE SEQUENCE [LARGE SCALE GENOMIC DNA]</scope>
    <source>
        <strain evidence="1 2">Philippines</strain>
    </source>
</reference>
<protein>
    <submittedName>
        <fullName evidence="1">Uncharacterized protein</fullName>
    </submittedName>
</protein>
<evidence type="ECO:0000313" key="1">
    <source>
        <dbReference type="EMBL" id="PSN73851.1"/>
    </source>
</evidence>
<sequence>MRRHTAITQHSTGHTCALPAARRARPGCSGPAANFRLVWKRMRARAASPFRPHSFRCRPPVAVASISHPVFTYTFDRCIGSYQPSPPLFRSIPFIYLSPSVEAAVQARLFISFIIIVRSFQTVRILKTPSEAPSSPHLQPTTRNFAPLRPSLQVPTTAIVPAR</sequence>
<dbReference type="AlphaFoldDB" id="A0A2T2P867"/>
<gene>
    <name evidence="1" type="ORF">BS50DRAFT_1646</name>
</gene>
<dbReference type="EMBL" id="KZ678128">
    <property type="protein sequence ID" value="PSN73851.1"/>
    <property type="molecule type" value="Genomic_DNA"/>
</dbReference>
<keyword evidence="2" id="KW-1185">Reference proteome</keyword>
<dbReference type="Proteomes" id="UP000240883">
    <property type="component" value="Unassembled WGS sequence"/>
</dbReference>
<organism evidence="1 2">
    <name type="scientific">Corynespora cassiicola Philippines</name>
    <dbReference type="NCBI Taxonomy" id="1448308"/>
    <lineage>
        <taxon>Eukaryota</taxon>
        <taxon>Fungi</taxon>
        <taxon>Dikarya</taxon>
        <taxon>Ascomycota</taxon>
        <taxon>Pezizomycotina</taxon>
        <taxon>Dothideomycetes</taxon>
        <taxon>Pleosporomycetidae</taxon>
        <taxon>Pleosporales</taxon>
        <taxon>Corynesporascaceae</taxon>
        <taxon>Corynespora</taxon>
    </lineage>
</organism>
<proteinExistence type="predicted"/>
<evidence type="ECO:0000313" key="2">
    <source>
        <dbReference type="Proteomes" id="UP000240883"/>
    </source>
</evidence>
<accession>A0A2T2P867</accession>
<name>A0A2T2P867_CORCC</name>